<feature type="compositionally biased region" description="Polar residues" evidence="1">
    <location>
        <begin position="320"/>
        <end position="330"/>
    </location>
</feature>
<evidence type="ECO:0000259" key="2">
    <source>
        <dbReference type="PROSITE" id="PS50217"/>
    </source>
</evidence>
<feature type="compositionally biased region" description="Basic residues" evidence="1">
    <location>
        <begin position="17"/>
        <end position="26"/>
    </location>
</feature>
<comment type="caution">
    <text evidence="3">The sequence shown here is derived from an EMBL/GenBank/DDBJ whole genome shotgun (WGS) entry which is preliminary data.</text>
</comment>
<dbReference type="SUPFAM" id="SSF57959">
    <property type="entry name" value="Leucine zipper domain"/>
    <property type="match status" value="2"/>
</dbReference>
<reference evidence="3 4" key="1">
    <citation type="journal article" date="2015" name="Plant Cell">
        <title>Oil accumulation by the oleaginous diatom Fistulifera solaris as revealed by the genome and transcriptome.</title>
        <authorList>
            <person name="Tanaka T."/>
            <person name="Maeda Y."/>
            <person name="Veluchamy A."/>
            <person name="Tanaka M."/>
            <person name="Abida H."/>
            <person name="Marechal E."/>
            <person name="Bowler C."/>
            <person name="Muto M."/>
            <person name="Sunaga Y."/>
            <person name="Tanaka M."/>
            <person name="Yoshino T."/>
            <person name="Taniguchi T."/>
            <person name="Fukuda Y."/>
            <person name="Nemoto M."/>
            <person name="Matsumoto M."/>
            <person name="Wong P.S."/>
            <person name="Aburatani S."/>
            <person name="Fujibuchi W."/>
        </authorList>
    </citation>
    <scope>NUCLEOTIDE SEQUENCE [LARGE SCALE GENOMIC DNA]</scope>
    <source>
        <strain evidence="3 4">JPCC DA0580</strain>
    </source>
</reference>
<dbReference type="Gene3D" id="1.20.5.170">
    <property type="match status" value="2"/>
</dbReference>
<dbReference type="CDD" id="cd14809">
    <property type="entry name" value="bZIP_AUREO-like"/>
    <property type="match status" value="1"/>
</dbReference>
<dbReference type="EMBL" id="BDSP01000202">
    <property type="protein sequence ID" value="GAX23482.1"/>
    <property type="molecule type" value="Genomic_DNA"/>
</dbReference>
<dbReference type="Proteomes" id="UP000198406">
    <property type="component" value="Unassembled WGS sequence"/>
</dbReference>
<gene>
    <name evidence="3" type="ORF">FisN_14Hh348</name>
</gene>
<name>A0A1Z5KBG0_FISSO</name>
<feature type="region of interest" description="Disordered" evidence="1">
    <location>
        <begin position="251"/>
        <end position="270"/>
    </location>
</feature>
<evidence type="ECO:0000313" key="3">
    <source>
        <dbReference type="EMBL" id="GAX23482.1"/>
    </source>
</evidence>
<feature type="domain" description="BZIP" evidence="2">
    <location>
        <begin position="144"/>
        <end position="193"/>
    </location>
</feature>
<evidence type="ECO:0000256" key="1">
    <source>
        <dbReference type="SAM" id="MobiDB-lite"/>
    </source>
</evidence>
<sequence length="336" mass="37480">MTRNFRTTLASRERNRIHARKTRQRKKEQMQSLQSRAEDLKREQLRLRQIINEKNTASILVGLFAKSPINVQSSAEDPEVENLLKRPVDEIPDASKVSELPALILPGQHASKNAKALQESTADETEDGIDYELLGKDRSKCSPEELDRIRRERNRMHAKRTRDRKRLFTEQMSEICRQLEDENDALLDYLTKIDPDHNFVPSIPRMDQSSPTLAAQQEPYEAVDPCSLSDGGVPSNQLSKLLQAATAFEKPAASTAKRGRPAVKASSQSAPTKIPIPDILRSIASSLVALSDESSASDDSHDEEEHENMLSGSGKRQRTSSKYYSMSSPAATAVGC</sequence>
<dbReference type="InterPro" id="IPR046347">
    <property type="entry name" value="bZIP_sf"/>
</dbReference>
<feature type="domain" description="BZIP" evidence="2">
    <location>
        <begin position="12"/>
        <end position="53"/>
    </location>
</feature>
<feature type="region of interest" description="Disordered" evidence="1">
    <location>
        <begin position="290"/>
        <end position="336"/>
    </location>
</feature>
<feature type="region of interest" description="Disordered" evidence="1">
    <location>
        <begin position="1"/>
        <end position="37"/>
    </location>
</feature>
<feature type="compositionally biased region" description="Polar residues" evidence="1">
    <location>
        <begin position="1"/>
        <end position="10"/>
    </location>
</feature>
<dbReference type="InterPro" id="IPR004827">
    <property type="entry name" value="bZIP"/>
</dbReference>
<protein>
    <recommendedName>
        <fullName evidence="2">BZIP domain-containing protein</fullName>
    </recommendedName>
</protein>
<keyword evidence="4" id="KW-1185">Reference proteome</keyword>
<accession>A0A1Z5KBG0</accession>
<organism evidence="3 4">
    <name type="scientific">Fistulifera solaris</name>
    <name type="common">Oleaginous diatom</name>
    <dbReference type="NCBI Taxonomy" id="1519565"/>
    <lineage>
        <taxon>Eukaryota</taxon>
        <taxon>Sar</taxon>
        <taxon>Stramenopiles</taxon>
        <taxon>Ochrophyta</taxon>
        <taxon>Bacillariophyta</taxon>
        <taxon>Bacillariophyceae</taxon>
        <taxon>Bacillariophycidae</taxon>
        <taxon>Naviculales</taxon>
        <taxon>Naviculaceae</taxon>
        <taxon>Fistulifera</taxon>
    </lineage>
</organism>
<dbReference type="InParanoid" id="A0A1Z5KBG0"/>
<evidence type="ECO:0000313" key="4">
    <source>
        <dbReference type="Proteomes" id="UP000198406"/>
    </source>
</evidence>
<dbReference type="OrthoDB" id="47359at2759"/>
<dbReference type="AlphaFoldDB" id="A0A1Z5KBG0"/>
<dbReference type="GO" id="GO:0003700">
    <property type="term" value="F:DNA-binding transcription factor activity"/>
    <property type="evidence" value="ECO:0007669"/>
    <property type="project" value="InterPro"/>
</dbReference>
<dbReference type="Pfam" id="PF07716">
    <property type="entry name" value="bZIP_2"/>
    <property type="match status" value="2"/>
</dbReference>
<dbReference type="PROSITE" id="PS50217">
    <property type="entry name" value="BZIP"/>
    <property type="match status" value="2"/>
</dbReference>
<proteinExistence type="predicted"/>